<dbReference type="PIRSF" id="PIRSF037375">
    <property type="entry name" value="Autotrns_EstA"/>
    <property type="match status" value="1"/>
</dbReference>
<accession>A0A2K1PX76</accession>
<feature type="chain" id="PRO_5014327734" evidence="5">
    <location>
        <begin position="24"/>
        <end position="622"/>
    </location>
</feature>
<sequence length="622" mass="65504">MRTKLLCTALASALSMVALPAAAQYVDTHAQTFSQTIFFGDSLTDAGFFRPLLPANAQPVIGQFTTNPGTTWAQNLARYYGQNGNAAWLASPTGPAASTGDDYAVGGARVVAPVSGALGPIPSVDQQVNFYLASTGGRADPRALYTVWGGANDLFAVVAGAPAQATIGAAVGGEVGIVGKLQAAGARYVLVPNIPDLGQTPSFRAQGAAAQAQGTQLAMAYNSALYQGLAGQGLRFIPLNTFGMIQEIVANPAPYGFTNVTGTACQPQITANSLTCNPTSYVTPDAPYTYAFADGVHPSLAAHKILGDYAVATLEGPRQIAILPLSAMSVGRARADLLSSQLASMRGNDGMRWWFNGNLDQQRYNRGPSGDGFNGVGPSLGGGLGWNSGAFRYGGAMNYGRQSIDYSARRGDFRQTDISIAGFAGWHNENAWVNAQLGYSRLQYNVHRDVPLGQVIRTHTGKANGSDIYGGIDAGWMFHGTKFDHGPVGEVLIQRISVDGFTESDANLSTALAYPKQTFNSRLASLGYEGRYHIAEGWTPFARLSVDREFGKMPTEARASMPSVGSMEFAVPGPSFDRSYGSLAVGLRGQFDGLDVMAGGTTTVARKGGNYRSLSLTVGKTF</sequence>
<dbReference type="InterPro" id="IPR017186">
    <property type="entry name" value="Lipase_autotranspt_EstA"/>
</dbReference>
<dbReference type="SMART" id="SM00869">
    <property type="entry name" value="Autotransporter"/>
    <property type="match status" value="1"/>
</dbReference>
<dbReference type="PANTHER" id="PTHR45648:SF22">
    <property type="entry name" value="GDSL LIPASE_ACYLHYDROLASE FAMILY PROTEIN (AFU_ORTHOLOGUE AFUA_4G14700)"/>
    <property type="match status" value="1"/>
</dbReference>
<proteinExistence type="inferred from homology"/>
<evidence type="ECO:0000313" key="7">
    <source>
        <dbReference type="EMBL" id="PNS07384.1"/>
    </source>
</evidence>
<dbReference type="RefSeq" id="WP_165782437.1">
    <property type="nucleotide sequence ID" value="NZ_NPZB01000002.1"/>
</dbReference>
<dbReference type="Gene3D" id="3.40.50.1110">
    <property type="entry name" value="SGNH hydrolase"/>
    <property type="match status" value="1"/>
</dbReference>
<evidence type="ECO:0000256" key="4">
    <source>
        <dbReference type="PIRSR" id="PIRSR037375-1"/>
    </source>
</evidence>
<feature type="active site" evidence="4">
    <location>
        <position position="297"/>
    </location>
</feature>
<dbReference type="CDD" id="cd01847">
    <property type="entry name" value="Triacylglycerol_lipase_like"/>
    <property type="match status" value="1"/>
</dbReference>
<evidence type="ECO:0000256" key="5">
    <source>
        <dbReference type="SAM" id="SignalP"/>
    </source>
</evidence>
<organism evidence="7 8">
    <name type="scientific">Solilutibacter silvestris</name>
    <dbReference type="NCBI Taxonomy" id="1645665"/>
    <lineage>
        <taxon>Bacteria</taxon>
        <taxon>Pseudomonadati</taxon>
        <taxon>Pseudomonadota</taxon>
        <taxon>Gammaproteobacteria</taxon>
        <taxon>Lysobacterales</taxon>
        <taxon>Lysobacteraceae</taxon>
        <taxon>Solilutibacter</taxon>
    </lineage>
</organism>
<dbReference type="InterPro" id="IPR036709">
    <property type="entry name" value="Autotransporte_beta_dom_sf"/>
</dbReference>
<dbReference type="Gene3D" id="2.40.128.130">
    <property type="entry name" value="Autotransporter beta-domain"/>
    <property type="match status" value="1"/>
</dbReference>
<dbReference type="PANTHER" id="PTHR45648">
    <property type="entry name" value="GDSL LIPASE/ACYLHYDROLASE FAMILY PROTEIN (AFU_ORTHOLOGUE AFUA_4G14700)"/>
    <property type="match status" value="1"/>
</dbReference>
<keyword evidence="2 5" id="KW-0732">Signal</keyword>
<dbReference type="AlphaFoldDB" id="A0A2K1PX76"/>
<gene>
    <name evidence="7" type="ORF">Lysil_1560</name>
</gene>
<dbReference type="SUPFAM" id="SSF103515">
    <property type="entry name" value="Autotransporter"/>
    <property type="match status" value="1"/>
</dbReference>
<dbReference type="Pfam" id="PF00657">
    <property type="entry name" value="Lipase_GDSL"/>
    <property type="match status" value="1"/>
</dbReference>
<feature type="active site" description="Nucleophile" evidence="4">
    <location>
        <position position="42"/>
    </location>
</feature>
<dbReference type="InterPro" id="IPR051058">
    <property type="entry name" value="GDSL_Est/Lipase"/>
</dbReference>
<comment type="caution">
    <text evidence="7">The sequence shown here is derived from an EMBL/GenBank/DDBJ whole genome shotgun (WGS) entry which is preliminary data.</text>
</comment>
<dbReference type="Pfam" id="PF03797">
    <property type="entry name" value="Autotransporter"/>
    <property type="match status" value="1"/>
</dbReference>
<dbReference type="InterPro" id="IPR036514">
    <property type="entry name" value="SGNH_hydro_sf"/>
</dbReference>
<dbReference type="InterPro" id="IPR001087">
    <property type="entry name" value="GDSL"/>
</dbReference>
<dbReference type="EMBL" id="NPZB01000002">
    <property type="protein sequence ID" value="PNS07384.1"/>
    <property type="molecule type" value="Genomic_DNA"/>
</dbReference>
<keyword evidence="3 7" id="KW-0378">Hydrolase</keyword>
<dbReference type="GO" id="GO:0016788">
    <property type="term" value="F:hydrolase activity, acting on ester bonds"/>
    <property type="evidence" value="ECO:0007669"/>
    <property type="project" value="InterPro"/>
</dbReference>
<dbReference type="SUPFAM" id="SSF52266">
    <property type="entry name" value="SGNH hydrolase"/>
    <property type="match status" value="1"/>
</dbReference>
<dbReference type="Proteomes" id="UP000236220">
    <property type="component" value="Unassembled WGS sequence"/>
</dbReference>
<feature type="domain" description="Autotransporter" evidence="6">
    <location>
        <begin position="346"/>
        <end position="622"/>
    </location>
</feature>
<name>A0A2K1PX76_9GAMM</name>
<protein>
    <submittedName>
        <fullName evidence="7">GDSL-like Lipase/Acylhydrolase</fullName>
    </submittedName>
</protein>
<feature type="signal peptide" evidence="5">
    <location>
        <begin position="1"/>
        <end position="23"/>
    </location>
</feature>
<dbReference type="PROSITE" id="PS51208">
    <property type="entry name" value="AUTOTRANSPORTER"/>
    <property type="match status" value="1"/>
</dbReference>
<evidence type="ECO:0000259" key="6">
    <source>
        <dbReference type="PROSITE" id="PS51208"/>
    </source>
</evidence>
<dbReference type="InterPro" id="IPR005546">
    <property type="entry name" value="Autotransporte_beta"/>
</dbReference>
<evidence type="ECO:0000256" key="1">
    <source>
        <dbReference type="ARBA" id="ARBA00008668"/>
    </source>
</evidence>
<evidence type="ECO:0000313" key="8">
    <source>
        <dbReference type="Proteomes" id="UP000236220"/>
    </source>
</evidence>
<comment type="similarity">
    <text evidence="1">Belongs to the 'GDSL' lipolytic enzyme family.</text>
</comment>
<evidence type="ECO:0000256" key="2">
    <source>
        <dbReference type="ARBA" id="ARBA00022729"/>
    </source>
</evidence>
<feature type="active site" evidence="4">
    <location>
        <position position="294"/>
    </location>
</feature>
<reference evidence="7 8" key="1">
    <citation type="submission" date="2017-08" db="EMBL/GenBank/DDBJ databases">
        <title>Lysobacter sylvestris genome.</title>
        <authorList>
            <person name="Zhang D.-C."/>
            <person name="Albuquerque L."/>
            <person name="Franca L."/>
            <person name="Froufe H.J.C."/>
            <person name="Barroso C."/>
            <person name="Egas C."/>
            <person name="Da Costa M."/>
            <person name="Margesin R."/>
        </authorList>
    </citation>
    <scope>NUCLEOTIDE SEQUENCE [LARGE SCALE GENOMIC DNA]</scope>
    <source>
        <strain evidence="7 8">AM20-91</strain>
    </source>
</reference>
<keyword evidence="8" id="KW-1185">Reference proteome</keyword>
<evidence type="ECO:0000256" key="3">
    <source>
        <dbReference type="ARBA" id="ARBA00022801"/>
    </source>
</evidence>